<dbReference type="Gene3D" id="2.120.10.30">
    <property type="entry name" value="TolB, C-terminal domain"/>
    <property type="match status" value="1"/>
</dbReference>
<protein>
    <submittedName>
        <fullName evidence="4">Dipeptidyl aminopeptidase/acylaminoacyl peptidase</fullName>
    </submittedName>
</protein>
<dbReference type="STRING" id="310781.SAMN05216259_11767"/>
<dbReference type="GO" id="GO:0004252">
    <property type="term" value="F:serine-type endopeptidase activity"/>
    <property type="evidence" value="ECO:0007669"/>
    <property type="project" value="TreeGrafter"/>
</dbReference>
<dbReference type="InterPro" id="IPR001375">
    <property type="entry name" value="Peptidase_S9_cat"/>
</dbReference>
<name>A0A1H0PYW8_9ACTN</name>
<organism evidence="4 5">
    <name type="scientific">Actinacidiphila guanduensis</name>
    <dbReference type="NCBI Taxonomy" id="310781"/>
    <lineage>
        <taxon>Bacteria</taxon>
        <taxon>Bacillati</taxon>
        <taxon>Actinomycetota</taxon>
        <taxon>Actinomycetes</taxon>
        <taxon>Kitasatosporales</taxon>
        <taxon>Streptomycetaceae</taxon>
        <taxon>Actinacidiphila</taxon>
    </lineage>
</organism>
<keyword evidence="1" id="KW-0378">Hydrolase</keyword>
<dbReference type="Pfam" id="PF07676">
    <property type="entry name" value="PD40"/>
    <property type="match status" value="1"/>
</dbReference>
<dbReference type="PANTHER" id="PTHR42776">
    <property type="entry name" value="SERINE PEPTIDASE S9 FAMILY MEMBER"/>
    <property type="match status" value="1"/>
</dbReference>
<dbReference type="EMBL" id="FNIE01000017">
    <property type="protein sequence ID" value="SDP10377.1"/>
    <property type="molecule type" value="Genomic_DNA"/>
</dbReference>
<evidence type="ECO:0000313" key="5">
    <source>
        <dbReference type="Proteomes" id="UP000199341"/>
    </source>
</evidence>
<evidence type="ECO:0000313" key="4">
    <source>
        <dbReference type="EMBL" id="SDP10377.1"/>
    </source>
</evidence>
<keyword evidence="4" id="KW-0031">Aminopeptidase</keyword>
<dbReference type="InterPro" id="IPR011659">
    <property type="entry name" value="WD40"/>
</dbReference>
<dbReference type="SUPFAM" id="SSF69304">
    <property type="entry name" value="Tricorn protease N-terminal domain"/>
    <property type="match status" value="1"/>
</dbReference>
<evidence type="ECO:0000256" key="1">
    <source>
        <dbReference type="ARBA" id="ARBA00022801"/>
    </source>
</evidence>
<keyword evidence="2" id="KW-0720">Serine protease</keyword>
<gene>
    <name evidence="4" type="ORF">SAMN05216259_11767</name>
</gene>
<dbReference type="GO" id="GO:0004177">
    <property type="term" value="F:aminopeptidase activity"/>
    <property type="evidence" value="ECO:0007669"/>
    <property type="project" value="UniProtKB-KW"/>
</dbReference>
<dbReference type="SUPFAM" id="SSF53474">
    <property type="entry name" value="alpha/beta-Hydrolases"/>
    <property type="match status" value="1"/>
</dbReference>
<accession>A0A1H0PYW8</accession>
<dbReference type="PANTHER" id="PTHR42776:SF27">
    <property type="entry name" value="DIPEPTIDYL PEPTIDASE FAMILY MEMBER 6"/>
    <property type="match status" value="1"/>
</dbReference>
<evidence type="ECO:0000259" key="3">
    <source>
        <dbReference type="Pfam" id="PF00326"/>
    </source>
</evidence>
<evidence type="ECO:0000256" key="2">
    <source>
        <dbReference type="ARBA" id="ARBA00022825"/>
    </source>
</evidence>
<feature type="domain" description="Peptidase S9 prolyl oligopeptidase catalytic" evidence="3">
    <location>
        <begin position="419"/>
        <end position="629"/>
    </location>
</feature>
<keyword evidence="4" id="KW-0645">Protease</keyword>
<dbReference type="AlphaFoldDB" id="A0A1H0PYW8"/>
<dbReference type="Gene3D" id="3.40.50.1820">
    <property type="entry name" value="alpha/beta hydrolase"/>
    <property type="match status" value="1"/>
</dbReference>
<reference evidence="4 5" key="1">
    <citation type="submission" date="2016-10" db="EMBL/GenBank/DDBJ databases">
        <authorList>
            <person name="de Groot N.N."/>
        </authorList>
    </citation>
    <scope>NUCLEOTIDE SEQUENCE [LARGE SCALE GENOMIC DNA]</scope>
    <source>
        <strain evidence="4 5">CGMCC 4.2022</strain>
    </source>
</reference>
<dbReference type="Pfam" id="PF00326">
    <property type="entry name" value="Peptidase_S9"/>
    <property type="match status" value="1"/>
</dbReference>
<proteinExistence type="predicted"/>
<dbReference type="InterPro" id="IPR029058">
    <property type="entry name" value="AB_hydrolase_fold"/>
</dbReference>
<dbReference type="InterPro" id="IPR011042">
    <property type="entry name" value="6-blade_b-propeller_TolB-like"/>
</dbReference>
<sequence>MSAAAPQDLTSLHLAGSPAIHPDGGRVVASVQTVDPATLRYRSRLWTFATGRPPTTLTDAGPWSDVLPAFSPDGRHLAFVSDRDGPRRAWLMEADGTGTPLPVDGIDARVTEILWLDADRLLVVAERPAPHAEGAPVVIDWLGYKSDGGGGPLEPTGELWLAGPDGTASLLLASSERLRCPATDGRDVYYAASPRHSDLPEPGCEVRRLPLDGGPQQTLWRCASPVRALAVDTKGAVFAVASNAAGQSVTPPRVWLVAGPGVAEPHLAFPDADLECERAVLSDCRPRSAPRLLATAGEEVLFVATVGEEVALFSAPPSGEPARISPPGLSVTDFDAVAGSVALCQESAAHPIELYLDGARLSALNTAWVASVRPVAPEPVTVAAFDGLPLHGLLYRSATGEGRVLVRVHGGPHLASGNSFDLETQTQVAAGYHVLVPNIRGSAGRGAAFRALSVGEWGRADHRDLLAFADWAVHCGLADPGQLYLAGGSYGGYLINWTLTRTDRFRAAVSERSVTNLLSKYGTSDNGFTVNRYEFGGLDLFDAGARELLDRSPLHHAARITTPLLLVHGERDERCPIEQSEQLFTALRRLGRDVVFVRLPGESHGYSASGRPDRRIERMRLIIEWLDTHREPDRH</sequence>
<keyword evidence="5" id="KW-1185">Reference proteome</keyword>
<dbReference type="OrthoDB" id="262125at2"/>
<dbReference type="Proteomes" id="UP000199341">
    <property type="component" value="Unassembled WGS sequence"/>
</dbReference>
<dbReference type="GO" id="GO:0006508">
    <property type="term" value="P:proteolysis"/>
    <property type="evidence" value="ECO:0007669"/>
    <property type="project" value="InterPro"/>
</dbReference>
<dbReference type="RefSeq" id="WP_093787678.1">
    <property type="nucleotide sequence ID" value="NZ_FNIE01000017.1"/>
</dbReference>